<evidence type="ECO:0000313" key="2">
    <source>
        <dbReference type="Proteomes" id="UP000193560"/>
    </source>
</evidence>
<dbReference type="AlphaFoldDB" id="A0A1X2I0B7"/>
<dbReference type="EMBL" id="MCGE01000039">
    <property type="protein sequence ID" value="ORZ06443.1"/>
    <property type="molecule type" value="Genomic_DNA"/>
</dbReference>
<dbReference type="Proteomes" id="UP000193560">
    <property type="component" value="Unassembled WGS sequence"/>
</dbReference>
<protein>
    <submittedName>
        <fullName evidence="1">Uncharacterized protein</fullName>
    </submittedName>
</protein>
<gene>
    <name evidence="1" type="ORF">BCR42DRAFT_427154</name>
</gene>
<keyword evidence="2" id="KW-1185">Reference proteome</keyword>
<reference evidence="1 2" key="1">
    <citation type="submission" date="2016-07" db="EMBL/GenBank/DDBJ databases">
        <title>Pervasive Adenine N6-methylation of Active Genes in Fungi.</title>
        <authorList>
            <consortium name="DOE Joint Genome Institute"/>
            <person name="Mondo S.J."/>
            <person name="Dannebaum R.O."/>
            <person name="Kuo R.C."/>
            <person name="Labutti K."/>
            <person name="Haridas S."/>
            <person name="Kuo A."/>
            <person name="Salamov A."/>
            <person name="Ahrendt S.R."/>
            <person name="Lipzen A."/>
            <person name="Sullivan W."/>
            <person name="Andreopoulos W.B."/>
            <person name="Clum A."/>
            <person name="Lindquist E."/>
            <person name="Daum C."/>
            <person name="Ramamoorthy G.K."/>
            <person name="Gryganskyi A."/>
            <person name="Culley D."/>
            <person name="Magnuson J.K."/>
            <person name="James T.Y."/>
            <person name="O'Malley M.A."/>
            <person name="Stajich J.E."/>
            <person name="Spatafora J.W."/>
            <person name="Visel A."/>
            <person name="Grigoriev I.V."/>
        </authorList>
    </citation>
    <scope>NUCLEOTIDE SEQUENCE [LARGE SCALE GENOMIC DNA]</scope>
    <source>
        <strain evidence="1 2">NRRL 1336</strain>
    </source>
</reference>
<organism evidence="1 2">
    <name type="scientific">Absidia repens</name>
    <dbReference type="NCBI Taxonomy" id="90262"/>
    <lineage>
        <taxon>Eukaryota</taxon>
        <taxon>Fungi</taxon>
        <taxon>Fungi incertae sedis</taxon>
        <taxon>Mucoromycota</taxon>
        <taxon>Mucoromycotina</taxon>
        <taxon>Mucoromycetes</taxon>
        <taxon>Mucorales</taxon>
        <taxon>Cunninghamellaceae</taxon>
        <taxon>Absidia</taxon>
    </lineage>
</organism>
<sequence length="69" mass="7471">MRSSALNGGFNTLAPGGPIIWQGSRNTLVGHKSLHPPLIWREGGTAVAWSIVNNFHSQILSYNDRDGCP</sequence>
<evidence type="ECO:0000313" key="1">
    <source>
        <dbReference type="EMBL" id="ORZ06443.1"/>
    </source>
</evidence>
<accession>A0A1X2I0B7</accession>
<comment type="caution">
    <text evidence="1">The sequence shown here is derived from an EMBL/GenBank/DDBJ whole genome shotgun (WGS) entry which is preliminary data.</text>
</comment>
<name>A0A1X2I0B7_9FUNG</name>
<proteinExistence type="predicted"/>